<feature type="signal peptide" evidence="1">
    <location>
        <begin position="1"/>
        <end position="21"/>
    </location>
</feature>
<keyword evidence="3" id="KW-1185">Reference proteome</keyword>
<dbReference type="InterPro" id="IPR025522">
    <property type="entry name" value="DUF4410"/>
</dbReference>
<feature type="chain" id="PRO_5032408288" evidence="1">
    <location>
        <begin position="22"/>
        <end position="169"/>
    </location>
</feature>
<evidence type="ECO:0000256" key="1">
    <source>
        <dbReference type="SAM" id="SignalP"/>
    </source>
</evidence>
<name>A0A842I247_9SPHN</name>
<accession>A0A842I247</accession>
<proteinExistence type="predicted"/>
<sequence length="169" mass="17754">MTKIRSLIAAVAATIVLSACAGSSNMVISPNRTAYTAQSVTLEYDGGTIDVEQDSVDELQRYMDEEFFGDAQNAAAFARGSELTVRYGFMTFDEGSQAARYFLGGLGGGEARMVVRAEFFDPQGNSLAVIQSEGRLGGGFFGGDAGSAIRGAAREIATYAVDNFGGPSQ</sequence>
<organism evidence="2 3">
    <name type="scientific">Parasphingopyxis marina</name>
    <dbReference type="NCBI Taxonomy" id="2761622"/>
    <lineage>
        <taxon>Bacteria</taxon>
        <taxon>Pseudomonadati</taxon>
        <taxon>Pseudomonadota</taxon>
        <taxon>Alphaproteobacteria</taxon>
        <taxon>Sphingomonadales</taxon>
        <taxon>Sphingomonadaceae</taxon>
        <taxon>Parasphingopyxis</taxon>
    </lineage>
</organism>
<reference evidence="2 3" key="1">
    <citation type="submission" date="2020-08" db="EMBL/GenBank/DDBJ databases">
        <title>Draft genome sequence of Parasphingopyxis sp. GrpM-11.</title>
        <authorList>
            <person name="Oh J."/>
            <person name="Roh D.-H."/>
        </authorList>
    </citation>
    <scope>NUCLEOTIDE SEQUENCE [LARGE SCALE GENOMIC DNA]</scope>
    <source>
        <strain evidence="2 3">GrpM-11</strain>
    </source>
</reference>
<evidence type="ECO:0000313" key="2">
    <source>
        <dbReference type="EMBL" id="MBC2777864.1"/>
    </source>
</evidence>
<keyword evidence="1" id="KW-0732">Signal</keyword>
<dbReference type="EMBL" id="JACJVJ010000002">
    <property type="protein sequence ID" value="MBC2777864.1"/>
    <property type="molecule type" value="Genomic_DNA"/>
</dbReference>
<dbReference type="PROSITE" id="PS51257">
    <property type="entry name" value="PROKAR_LIPOPROTEIN"/>
    <property type="match status" value="1"/>
</dbReference>
<dbReference type="RefSeq" id="WP_185801170.1">
    <property type="nucleotide sequence ID" value="NZ_JACJVJ010000002.1"/>
</dbReference>
<dbReference type="Proteomes" id="UP000564378">
    <property type="component" value="Unassembled WGS sequence"/>
</dbReference>
<evidence type="ECO:0000313" key="3">
    <source>
        <dbReference type="Proteomes" id="UP000564378"/>
    </source>
</evidence>
<comment type="caution">
    <text evidence="2">The sequence shown here is derived from an EMBL/GenBank/DDBJ whole genome shotgun (WGS) entry which is preliminary data.</text>
</comment>
<protein>
    <submittedName>
        <fullName evidence="2">DUF4410 domain-containing protein</fullName>
    </submittedName>
</protein>
<dbReference type="Pfam" id="PF14366">
    <property type="entry name" value="DUF4410"/>
    <property type="match status" value="1"/>
</dbReference>
<dbReference type="AlphaFoldDB" id="A0A842I247"/>
<gene>
    <name evidence="2" type="ORF">H6P80_09545</name>
</gene>